<sequence length="72" mass="8216">MAIREAIAILLKKAEGRRGSPQIRDSESEFVGNPQEADGIYERLDGDSDPNQTNTPCRRWGFIPLWQETEVR</sequence>
<proteinExistence type="predicted"/>
<accession>A0A2N6L6T7</accession>
<name>A0A2N6L6T7_9CYAN</name>
<gene>
    <name evidence="1" type="ORF">CEN46_23000</name>
</gene>
<reference evidence="1 2" key="1">
    <citation type="submission" date="2017-07" db="EMBL/GenBank/DDBJ databases">
        <title>Genomes of Fischerella (Mastigocladus) sp. strains.</title>
        <authorList>
            <person name="Miller S.R."/>
        </authorList>
    </citation>
    <scope>NUCLEOTIDE SEQUENCE [LARGE SCALE GENOMIC DNA]</scope>
    <source>
        <strain evidence="1 2">CCMEE 5318</strain>
    </source>
</reference>
<organism evidence="1 2">
    <name type="scientific">Fischerella thermalis CCMEE 5318</name>
    <dbReference type="NCBI Taxonomy" id="2019666"/>
    <lineage>
        <taxon>Bacteria</taxon>
        <taxon>Bacillati</taxon>
        <taxon>Cyanobacteriota</taxon>
        <taxon>Cyanophyceae</taxon>
        <taxon>Nostocales</taxon>
        <taxon>Hapalosiphonaceae</taxon>
        <taxon>Fischerella</taxon>
    </lineage>
</organism>
<dbReference type="AlphaFoldDB" id="A0A2N6L6T7"/>
<dbReference type="Proteomes" id="UP000235081">
    <property type="component" value="Unassembled WGS sequence"/>
</dbReference>
<comment type="caution">
    <text evidence="1">The sequence shown here is derived from an EMBL/GenBank/DDBJ whole genome shotgun (WGS) entry which is preliminary data.</text>
</comment>
<dbReference type="EMBL" id="NMQE01000786">
    <property type="protein sequence ID" value="PMB17649.1"/>
    <property type="molecule type" value="Genomic_DNA"/>
</dbReference>
<evidence type="ECO:0000313" key="1">
    <source>
        <dbReference type="EMBL" id="PMB17649.1"/>
    </source>
</evidence>
<evidence type="ECO:0000313" key="2">
    <source>
        <dbReference type="Proteomes" id="UP000235081"/>
    </source>
</evidence>
<protein>
    <submittedName>
        <fullName evidence="1">Uncharacterized protein</fullName>
    </submittedName>
</protein>